<dbReference type="GO" id="GO:0032153">
    <property type="term" value="C:cell division site"/>
    <property type="evidence" value="ECO:0007669"/>
    <property type="project" value="TreeGrafter"/>
</dbReference>
<evidence type="ECO:0000313" key="8">
    <source>
        <dbReference type="Proteomes" id="UP001365542"/>
    </source>
</evidence>
<evidence type="ECO:0000256" key="1">
    <source>
        <dbReference type="ARBA" id="ARBA00004141"/>
    </source>
</evidence>
<dbReference type="InterPro" id="IPR009571">
    <property type="entry name" value="SUR7/Rim9-like_fungi"/>
</dbReference>
<evidence type="ECO:0000313" key="7">
    <source>
        <dbReference type="EMBL" id="KAK6540248.1"/>
    </source>
</evidence>
<dbReference type="Gene3D" id="1.20.140.150">
    <property type="match status" value="1"/>
</dbReference>
<gene>
    <name evidence="7" type="ORF">TWF694_009063</name>
</gene>
<name>A0AAV9XDR6_9PEZI</name>
<comment type="subcellular location">
    <subcellularLocation>
        <location evidence="1">Membrane</location>
        <topology evidence="1">Multi-pass membrane protein</topology>
    </subcellularLocation>
</comment>
<evidence type="ECO:0000256" key="4">
    <source>
        <dbReference type="ARBA" id="ARBA00023136"/>
    </source>
</evidence>
<evidence type="ECO:0000256" key="2">
    <source>
        <dbReference type="ARBA" id="ARBA00022692"/>
    </source>
</evidence>
<accession>A0AAV9XDR6</accession>
<evidence type="ECO:0000256" key="6">
    <source>
        <dbReference type="SAM" id="Phobius"/>
    </source>
</evidence>
<keyword evidence="4 6" id="KW-0472">Membrane</keyword>
<evidence type="ECO:0008006" key="9">
    <source>
        <dbReference type="Google" id="ProtNLM"/>
    </source>
</evidence>
<organism evidence="7 8">
    <name type="scientific">Orbilia ellipsospora</name>
    <dbReference type="NCBI Taxonomy" id="2528407"/>
    <lineage>
        <taxon>Eukaryota</taxon>
        <taxon>Fungi</taxon>
        <taxon>Dikarya</taxon>
        <taxon>Ascomycota</taxon>
        <taxon>Pezizomycotina</taxon>
        <taxon>Orbiliomycetes</taxon>
        <taxon>Orbiliales</taxon>
        <taxon>Orbiliaceae</taxon>
        <taxon>Orbilia</taxon>
    </lineage>
</organism>
<comment type="caution">
    <text evidence="7">The sequence shown here is derived from an EMBL/GenBank/DDBJ whole genome shotgun (WGS) entry which is preliminary data.</text>
</comment>
<dbReference type="EMBL" id="JAVHJO010000005">
    <property type="protein sequence ID" value="KAK6540248.1"/>
    <property type="molecule type" value="Genomic_DNA"/>
</dbReference>
<evidence type="ECO:0000256" key="5">
    <source>
        <dbReference type="SAM" id="MobiDB-lite"/>
    </source>
</evidence>
<dbReference type="AlphaFoldDB" id="A0AAV9XDR6"/>
<evidence type="ECO:0000256" key="3">
    <source>
        <dbReference type="ARBA" id="ARBA00022989"/>
    </source>
</evidence>
<feature type="transmembrane region" description="Helical" evidence="6">
    <location>
        <begin position="151"/>
        <end position="173"/>
    </location>
</feature>
<feature type="transmembrane region" description="Helical" evidence="6">
    <location>
        <begin position="121"/>
        <end position="139"/>
    </location>
</feature>
<feature type="region of interest" description="Disordered" evidence="5">
    <location>
        <begin position="233"/>
        <end position="259"/>
    </location>
</feature>
<keyword evidence="2 6" id="KW-0812">Transmembrane</keyword>
<sequence>MTNHFFGAIHFFATISLLACSILLILISISGGIWRDFSLLTIDLKDNSAFEVIHFSRDRDSYASYGIFGYCIQNINLGQGYQKKACSDPTVGYPITEVQTAIDGTEFTDGDKKLDGLTKVMILHPIAAVTFFLACVFSIRSGYLRTLSSMVLTFISWILSGIAMAIDIYVFIIVHERVASEEFGGGSRPIYGGALWCLIVTFGLATFAVLVTSVTLWQGKYYWRGTKMEDRRTRKRGRIQRGVDGEMHSSDSSPVRRWARDENPQPFWRHRTDRDQEALVFH</sequence>
<dbReference type="GO" id="GO:0035838">
    <property type="term" value="C:growing cell tip"/>
    <property type="evidence" value="ECO:0007669"/>
    <property type="project" value="TreeGrafter"/>
</dbReference>
<keyword evidence="8" id="KW-1185">Reference proteome</keyword>
<keyword evidence="3 6" id="KW-1133">Transmembrane helix</keyword>
<dbReference type="Pfam" id="PF06687">
    <property type="entry name" value="SUR7"/>
    <property type="match status" value="1"/>
</dbReference>
<feature type="transmembrane region" description="Helical" evidence="6">
    <location>
        <begin position="12"/>
        <end position="34"/>
    </location>
</feature>
<dbReference type="Proteomes" id="UP001365542">
    <property type="component" value="Unassembled WGS sequence"/>
</dbReference>
<reference evidence="7 8" key="1">
    <citation type="submission" date="2019-10" db="EMBL/GenBank/DDBJ databases">
        <authorList>
            <person name="Palmer J.M."/>
        </authorList>
    </citation>
    <scope>NUCLEOTIDE SEQUENCE [LARGE SCALE GENOMIC DNA]</scope>
    <source>
        <strain evidence="7 8">TWF694</strain>
    </source>
</reference>
<proteinExistence type="predicted"/>
<dbReference type="PANTHER" id="PTHR28013:SF3">
    <property type="entry name" value="PROTEIN DCV1-RELATED"/>
    <property type="match status" value="1"/>
</dbReference>
<dbReference type="InterPro" id="IPR051380">
    <property type="entry name" value="pH-response_reg_palI/RIM9"/>
</dbReference>
<protein>
    <recommendedName>
        <fullName evidence="9">Pali-domain-containing protein</fullName>
    </recommendedName>
</protein>
<dbReference type="PANTHER" id="PTHR28013">
    <property type="entry name" value="PROTEIN DCV1-RELATED"/>
    <property type="match status" value="1"/>
</dbReference>
<dbReference type="GO" id="GO:0005886">
    <property type="term" value="C:plasma membrane"/>
    <property type="evidence" value="ECO:0007669"/>
    <property type="project" value="InterPro"/>
</dbReference>
<feature type="transmembrane region" description="Helical" evidence="6">
    <location>
        <begin position="193"/>
        <end position="217"/>
    </location>
</feature>